<dbReference type="EMBL" id="SNRW01023250">
    <property type="protein sequence ID" value="KAA6363168.1"/>
    <property type="molecule type" value="Genomic_DNA"/>
</dbReference>
<reference evidence="1 2" key="1">
    <citation type="submission" date="2019-03" db="EMBL/GenBank/DDBJ databases">
        <title>Single cell metagenomics reveals metabolic interactions within the superorganism composed of flagellate Streblomastix strix and complex community of Bacteroidetes bacteria on its surface.</title>
        <authorList>
            <person name="Treitli S.C."/>
            <person name="Kolisko M."/>
            <person name="Husnik F."/>
            <person name="Keeling P."/>
            <person name="Hampl V."/>
        </authorList>
    </citation>
    <scope>NUCLEOTIDE SEQUENCE [LARGE SCALE GENOMIC DNA]</scope>
    <source>
        <strain evidence="1">ST1C</strain>
    </source>
</reference>
<sequence>MGIPTDRCECRPTGDPRAGDTCPYCTGPEQPNANCVCDPDQTTGYPLSDCQATKPCTGGDFDNPTPTGCTPPDCTSASQTYKCNCLEGKDPIGCICPEESSQLVGIRTQACECRATGDPRAGDECPSYCVGPDQPNSDCVCDTDINGQYPLLICQASKVCIEIDDPINCTPTCIEESEAQVDKDSCFCTTSNYPSGCRCPIDSSKLAGIPT</sequence>
<accession>A0A5J4TYH6</accession>
<organism evidence="1 2">
    <name type="scientific">Streblomastix strix</name>
    <dbReference type="NCBI Taxonomy" id="222440"/>
    <lineage>
        <taxon>Eukaryota</taxon>
        <taxon>Metamonada</taxon>
        <taxon>Preaxostyla</taxon>
        <taxon>Oxymonadida</taxon>
        <taxon>Streblomastigidae</taxon>
        <taxon>Streblomastix</taxon>
    </lineage>
</organism>
<dbReference type="Proteomes" id="UP000324800">
    <property type="component" value="Unassembled WGS sequence"/>
</dbReference>
<dbReference type="AlphaFoldDB" id="A0A5J4TYH6"/>
<evidence type="ECO:0008006" key="3">
    <source>
        <dbReference type="Google" id="ProtNLM"/>
    </source>
</evidence>
<evidence type="ECO:0000313" key="1">
    <source>
        <dbReference type="EMBL" id="KAA6363168.1"/>
    </source>
</evidence>
<name>A0A5J4TYH6_9EUKA</name>
<proteinExistence type="predicted"/>
<protein>
    <recommendedName>
        <fullName evidence="3">EGF-like domain-containing protein</fullName>
    </recommendedName>
</protein>
<evidence type="ECO:0000313" key="2">
    <source>
        <dbReference type="Proteomes" id="UP000324800"/>
    </source>
</evidence>
<feature type="non-terminal residue" evidence="1">
    <location>
        <position position="211"/>
    </location>
</feature>
<gene>
    <name evidence="1" type="ORF">EZS28_041304</name>
</gene>
<comment type="caution">
    <text evidence="1">The sequence shown here is derived from an EMBL/GenBank/DDBJ whole genome shotgun (WGS) entry which is preliminary data.</text>
</comment>